<sequence>MERKINYREIGDKIRIEREKFDISREKFAELLDLSPFFIGQIERGERKMSISTLINVSECLHISIDYLIFGKVHKVQENNSLRELINKCSEKEAKVIEEITKAILPHIVR</sequence>
<dbReference type="Proteomes" id="UP000239471">
    <property type="component" value="Unassembled WGS sequence"/>
</dbReference>
<accession>A0A2T0BIB5</accession>
<evidence type="ECO:0000259" key="2">
    <source>
        <dbReference type="PROSITE" id="PS50943"/>
    </source>
</evidence>
<dbReference type="Pfam" id="PF01381">
    <property type="entry name" value="HTH_3"/>
    <property type="match status" value="1"/>
</dbReference>
<dbReference type="Gene3D" id="1.10.260.40">
    <property type="entry name" value="lambda repressor-like DNA-binding domains"/>
    <property type="match status" value="1"/>
</dbReference>
<proteinExistence type="predicted"/>
<comment type="caution">
    <text evidence="3">The sequence shown here is derived from an EMBL/GenBank/DDBJ whole genome shotgun (WGS) entry which is preliminary data.</text>
</comment>
<keyword evidence="1" id="KW-0238">DNA-binding</keyword>
<dbReference type="InterPro" id="IPR001387">
    <property type="entry name" value="Cro/C1-type_HTH"/>
</dbReference>
<evidence type="ECO:0000313" key="4">
    <source>
        <dbReference type="Proteomes" id="UP000239471"/>
    </source>
</evidence>
<dbReference type="PANTHER" id="PTHR46558:SF11">
    <property type="entry name" value="HTH-TYPE TRANSCRIPTIONAL REGULATOR XRE"/>
    <property type="match status" value="1"/>
</dbReference>
<dbReference type="InterPro" id="IPR010982">
    <property type="entry name" value="Lambda_DNA-bd_dom_sf"/>
</dbReference>
<dbReference type="OrthoDB" id="371153at2"/>
<dbReference type="SUPFAM" id="SSF47413">
    <property type="entry name" value="lambda repressor-like DNA-binding domains"/>
    <property type="match status" value="1"/>
</dbReference>
<reference evidence="3 4" key="1">
    <citation type="submission" date="2018-03" db="EMBL/GenBank/DDBJ databases">
        <title>Genome sequence of Clostridium vincentii DSM 10228.</title>
        <authorList>
            <person name="Poehlein A."/>
            <person name="Daniel R."/>
        </authorList>
    </citation>
    <scope>NUCLEOTIDE SEQUENCE [LARGE SCALE GENOMIC DNA]</scope>
    <source>
        <strain evidence="3 4">DSM 10228</strain>
    </source>
</reference>
<dbReference type="AlphaFoldDB" id="A0A2T0BIB5"/>
<feature type="domain" description="HTH cro/C1-type" evidence="2">
    <location>
        <begin position="14"/>
        <end position="68"/>
    </location>
</feature>
<dbReference type="SMART" id="SM00530">
    <property type="entry name" value="HTH_XRE"/>
    <property type="match status" value="1"/>
</dbReference>
<dbReference type="PANTHER" id="PTHR46558">
    <property type="entry name" value="TRACRIPTIONAL REGULATORY PROTEIN-RELATED-RELATED"/>
    <property type="match status" value="1"/>
</dbReference>
<dbReference type="GO" id="GO:0003677">
    <property type="term" value="F:DNA binding"/>
    <property type="evidence" value="ECO:0007669"/>
    <property type="project" value="UniProtKB-KW"/>
</dbReference>
<name>A0A2T0BIB5_9CLOT</name>
<dbReference type="CDD" id="cd00093">
    <property type="entry name" value="HTH_XRE"/>
    <property type="match status" value="1"/>
</dbReference>
<gene>
    <name evidence="3" type="ORF">CLVI_08860</name>
</gene>
<dbReference type="RefSeq" id="WP_106058911.1">
    <property type="nucleotide sequence ID" value="NZ_PVXQ01000006.1"/>
</dbReference>
<dbReference type="EMBL" id="PVXQ01000006">
    <property type="protein sequence ID" value="PRR83636.1"/>
    <property type="molecule type" value="Genomic_DNA"/>
</dbReference>
<dbReference type="PROSITE" id="PS50943">
    <property type="entry name" value="HTH_CROC1"/>
    <property type="match status" value="1"/>
</dbReference>
<evidence type="ECO:0000313" key="3">
    <source>
        <dbReference type="EMBL" id="PRR83636.1"/>
    </source>
</evidence>
<organism evidence="3 4">
    <name type="scientific">Clostridium vincentii</name>
    <dbReference type="NCBI Taxonomy" id="52704"/>
    <lineage>
        <taxon>Bacteria</taxon>
        <taxon>Bacillati</taxon>
        <taxon>Bacillota</taxon>
        <taxon>Clostridia</taxon>
        <taxon>Eubacteriales</taxon>
        <taxon>Clostridiaceae</taxon>
        <taxon>Clostridium</taxon>
    </lineage>
</organism>
<keyword evidence="4" id="KW-1185">Reference proteome</keyword>
<protein>
    <submittedName>
        <fullName evidence="3">Anaerobic benzoate catabolism transcriptional regulator</fullName>
    </submittedName>
</protein>
<evidence type="ECO:0000256" key="1">
    <source>
        <dbReference type="ARBA" id="ARBA00023125"/>
    </source>
</evidence>